<evidence type="ECO:0000256" key="4">
    <source>
        <dbReference type="ARBA" id="ARBA00022801"/>
    </source>
</evidence>
<dbReference type="SUPFAM" id="SSF116842">
    <property type="entry name" value="XseB-like"/>
    <property type="match status" value="1"/>
</dbReference>
<evidence type="ECO:0000313" key="7">
    <source>
        <dbReference type="EMBL" id="MDR6224646.1"/>
    </source>
</evidence>
<comment type="subunit">
    <text evidence="6">Heterooligomer composed of large and small subunits.</text>
</comment>
<dbReference type="Pfam" id="PF02609">
    <property type="entry name" value="Exonuc_VII_S"/>
    <property type="match status" value="1"/>
</dbReference>
<evidence type="ECO:0000256" key="3">
    <source>
        <dbReference type="ARBA" id="ARBA00022722"/>
    </source>
</evidence>
<dbReference type="PANTHER" id="PTHR34137">
    <property type="entry name" value="EXODEOXYRIBONUCLEASE 7 SMALL SUBUNIT"/>
    <property type="match status" value="1"/>
</dbReference>
<keyword evidence="5 6" id="KW-0269">Exonuclease</keyword>
<proteinExistence type="inferred from homology"/>
<accession>A0ABU1IIY6</accession>
<dbReference type="RefSeq" id="WP_309862140.1">
    <property type="nucleotide sequence ID" value="NZ_JAVDQG010000001.1"/>
</dbReference>
<dbReference type="InterPro" id="IPR003761">
    <property type="entry name" value="Exonuc_VII_S"/>
</dbReference>
<comment type="caution">
    <text evidence="7">The sequence shown here is derived from an EMBL/GenBank/DDBJ whole genome shotgun (WGS) entry which is preliminary data.</text>
</comment>
<evidence type="ECO:0000256" key="6">
    <source>
        <dbReference type="HAMAP-Rule" id="MF_00337"/>
    </source>
</evidence>
<dbReference type="InterPro" id="IPR037004">
    <property type="entry name" value="Exonuc_VII_ssu_sf"/>
</dbReference>
<organism evidence="7 8">
    <name type="scientific">Desmospora profundinema</name>
    <dbReference type="NCBI Taxonomy" id="1571184"/>
    <lineage>
        <taxon>Bacteria</taxon>
        <taxon>Bacillati</taxon>
        <taxon>Bacillota</taxon>
        <taxon>Bacilli</taxon>
        <taxon>Bacillales</taxon>
        <taxon>Thermoactinomycetaceae</taxon>
        <taxon>Desmospora</taxon>
    </lineage>
</organism>
<sequence>MTEKHPAQQLPFEEAMKKLEEVVERLESGDVPLEESIRLFEEGMRLSRICGEKLDRMEQQVEMLVRENGDWVKKPFDPQEGRD</sequence>
<dbReference type="EC" id="3.1.11.6" evidence="6"/>
<evidence type="ECO:0000256" key="1">
    <source>
        <dbReference type="ARBA" id="ARBA00009998"/>
    </source>
</evidence>
<dbReference type="NCBIfam" id="NF002140">
    <property type="entry name" value="PRK00977.1-4"/>
    <property type="match status" value="1"/>
</dbReference>
<keyword evidence="8" id="KW-1185">Reference proteome</keyword>
<dbReference type="Proteomes" id="UP001185012">
    <property type="component" value="Unassembled WGS sequence"/>
</dbReference>
<reference evidence="7 8" key="1">
    <citation type="submission" date="2023-07" db="EMBL/GenBank/DDBJ databases">
        <title>Genomic Encyclopedia of Type Strains, Phase IV (KMG-IV): sequencing the most valuable type-strain genomes for metagenomic binning, comparative biology and taxonomic classification.</title>
        <authorList>
            <person name="Goeker M."/>
        </authorList>
    </citation>
    <scope>NUCLEOTIDE SEQUENCE [LARGE SCALE GENOMIC DNA]</scope>
    <source>
        <strain evidence="7 8">DSM 45903</strain>
    </source>
</reference>
<dbReference type="EMBL" id="JAVDQG010000001">
    <property type="protein sequence ID" value="MDR6224646.1"/>
    <property type="molecule type" value="Genomic_DNA"/>
</dbReference>
<dbReference type="PANTHER" id="PTHR34137:SF1">
    <property type="entry name" value="EXODEOXYRIBONUCLEASE 7 SMALL SUBUNIT"/>
    <property type="match status" value="1"/>
</dbReference>
<dbReference type="Gene3D" id="1.10.287.1040">
    <property type="entry name" value="Exonuclease VII, small subunit"/>
    <property type="match status" value="1"/>
</dbReference>
<comment type="similarity">
    <text evidence="1 6">Belongs to the XseB family.</text>
</comment>
<evidence type="ECO:0000313" key="8">
    <source>
        <dbReference type="Proteomes" id="UP001185012"/>
    </source>
</evidence>
<dbReference type="NCBIfam" id="TIGR01280">
    <property type="entry name" value="xseB"/>
    <property type="match status" value="1"/>
</dbReference>
<comment type="function">
    <text evidence="6">Bidirectionally degrades single-stranded DNA into large acid-insoluble oligonucleotides, which are then degraded further into small acid-soluble oligonucleotides.</text>
</comment>
<gene>
    <name evidence="6" type="primary">xseB</name>
    <name evidence="7" type="ORF">JOE21_000634</name>
</gene>
<keyword evidence="3 6" id="KW-0540">Nuclease</keyword>
<dbReference type="HAMAP" id="MF_00337">
    <property type="entry name" value="Exonuc_7_S"/>
    <property type="match status" value="1"/>
</dbReference>
<evidence type="ECO:0000256" key="2">
    <source>
        <dbReference type="ARBA" id="ARBA00022490"/>
    </source>
</evidence>
<protein>
    <recommendedName>
        <fullName evidence="6">Exodeoxyribonuclease 7 small subunit</fullName>
        <ecNumber evidence="6">3.1.11.6</ecNumber>
    </recommendedName>
    <alternativeName>
        <fullName evidence="6">Exodeoxyribonuclease VII small subunit</fullName>
        <shortName evidence="6">Exonuclease VII small subunit</shortName>
    </alternativeName>
</protein>
<evidence type="ECO:0000256" key="5">
    <source>
        <dbReference type="ARBA" id="ARBA00022839"/>
    </source>
</evidence>
<comment type="catalytic activity">
    <reaction evidence="6">
        <text>Exonucleolytic cleavage in either 5'- to 3'- or 3'- to 5'-direction to yield nucleoside 5'-phosphates.</text>
        <dbReference type="EC" id="3.1.11.6"/>
    </reaction>
</comment>
<name>A0ABU1IIY6_9BACL</name>
<keyword evidence="4 6" id="KW-0378">Hydrolase</keyword>
<keyword evidence="2 6" id="KW-0963">Cytoplasm</keyword>
<dbReference type="GO" id="GO:0008855">
    <property type="term" value="F:exodeoxyribonuclease VII activity"/>
    <property type="evidence" value="ECO:0007669"/>
    <property type="project" value="UniProtKB-EC"/>
</dbReference>
<dbReference type="NCBIfam" id="NF002139">
    <property type="entry name" value="PRK00977.1-3"/>
    <property type="match status" value="1"/>
</dbReference>
<comment type="subcellular location">
    <subcellularLocation>
        <location evidence="6">Cytoplasm</location>
    </subcellularLocation>
</comment>